<dbReference type="NCBIfam" id="TIGR00738">
    <property type="entry name" value="rrf2_super"/>
    <property type="match status" value="1"/>
</dbReference>
<dbReference type="Proteomes" id="UP001620597">
    <property type="component" value="Unassembled WGS sequence"/>
</dbReference>
<dbReference type="InterPro" id="IPR036390">
    <property type="entry name" value="WH_DNA-bd_sf"/>
</dbReference>
<gene>
    <name evidence="1" type="ORF">WG929_15445</name>
</gene>
<dbReference type="RefSeq" id="WP_416206803.1">
    <property type="nucleotide sequence ID" value="NZ_JBBKTX010000020.1"/>
</dbReference>
<dbReference type="SUPFAM" id="SSF46785">
    <property type="entry name" value="Winged helix' DNA-binding domain"/>
    <property type="match status" value="1"/>
</dbReference>
<sequence>MKISKMTDYGVLVLNHLAKSGGSQQSTDDIVTGIGVSLPTARKVLKVLADAGLVQARRGSRGGYRLARSPEQIPLLAIVEAFEGKVSLTECSTVESDCDITDSCSLAGNWGGINQVLTLVLSGISLHDIRYPHTLQRITTSLALSTDQIHLVNLD</sequence>
<dbReference type="PROSITE" id="PS01332">
    <property type="entry name" value="HTH_RRF2_1"/>
    <property type="match status" value="1"/>
</dbReference>
<organism evidence="1 2">
    <name type="scientific">Oceanobacter antarcticus</name>
    <dbReference type="NCBI Taxonomy" id="3133425"/>
    <lineage>
        <taxon>Bacteria</taxon>
        <taxon>Pseudomonadati</taxon>
        <taxon>Pseudomonadota</taxon>
        <taxon>Gammaproteobacteria</taxon>
        <taxon>Oceanospirillales</taxon>
        <taxon>Oceanospirillaceae</taxon>
        <taxon>Oceanobacter</taxon>
    </lineage>
</organism>
<dbReference type="Gene3D" id="1.10.10.10">
    <property type="entry name" value="Winged helix-like DNA-binding domain superfamily/Winged helix DNA-binding domain"/>
    <property type="match status" value="1"/>
</dbReference>
<evidence type="ECO:0000313" key="1">
    <source>
        <dbReference type="EMBL" id="MFK4753810.1"/>
    </source>
</evidence>
<name>A0ABW8NLF2_9GAMM</name>
<dbReference type="InterPro" id="IPR014290">
    <property type="entry name" value="SUF_FeS_clus_asmbl_reg"/>
</dbReference>
<evidence type="ECO:0000313" key="2">
    <source>
        <dbReference type="Proteomes" id="UP001620597"/>
    </source>
</evidence>
<dbReference type="PANTHER" id="PTHR33221:SF2">
    <property type="entry name" value="TRANSCRIPTIONAL REGULATOR"/>
    <property type="match status" value="1"/>
</dbReference>
<dbReference type="InterPro" id="IPR030489">
    <property type="entry name" value="TR_Rrf2-type_CS"/>
</dbReference>
<protein>
    <submittedName>
        <fullName evidence="1">SUF system Fe-S cluster assembly regulator</fullName>
    </submittedName>
</protein>
<dbReference type="InterPro" id="IPR011991">
    <property type="entry name" value="ArsR-like_HTH"/>
</dbReference>
<dbReference type="NCBIfam" id="TIGR02944">
    <property type="entry name" value="suf_reg_Xantho"/>
    <property type="match status" value="1"/>
</dbReference>
<dbReference type="CDD" id="cd00090">
    <property type="entry name" value="HTH_ARSR"/>
    <property type="match status" value="1"/>
</dbReference>
<dbReference type="PROSITE" id="PS51197">
    <property type="entry name" value="HTH_RRF2_2"/>
    <property type="match status" value="1"/>
</dbReference>
<keyword evidence="2" id="KW-1185">Reference proteome</keyword>
<dbReference type="InterPro" id="IPR036388">
    <property type="entry name" value="WH-like_DNA-bd_sf"/>
</dbReference>
<dbReference type="Pfam" id="PF02082">
    <property type="entry name" value="Rrf2"/>
    <property type="match status" value="1"/>
</dbReference>
<proteinExistence type="predicted"/>
<reference evidence="1 2" key="1">
    <citation type="submission" date="2024-03" db="EMBL/GenBank/DDBJ databases">
        <title>High-quality draft genome sequence of Oceanobacter sp. wDCs-4.</title>
        <authorList>
            <person name="Dong C."/>
        </authorList>
    </citation>
    <scope>NUCLEOTIDE SEQUENCE [LARGE SCALE GENOMIC DNA]</scope>
    <source>
        <strain evidence="2">wDCs-4</strain>
    </source>
</reference>
<dbReference type="EMBL" id="JBBKTX010000020">
    <property type="protein sequence ID" value="MFK4753810.1"/>
    <property type="molecule type" value="Genomic_DNA"/>
</dbReference>
<accession>A0ABW8NLF2</accession>
<dbReference type="InterPro" id="IPR000944">
    <property type="entry name" value="Tscrpt_reg_Rrf2"/>
</dbReference>
<comment type="caution">
    <text evidence="1">The sequence shown here is derived from an EMBL/GenBank/DDBJ whole genome shotgun (WGS) entry which is preliminary data.</text>
</comment>
<dbReference type="PANTHER" id="PTHR33221">
    <property type="entry name" value="WINGED HELIX-TURN-HELIX TRANSCRIPTIONAL REGULATOR, RRF2 FAMILY"/>
    <property type="match status" value="1"/>
</dbReference>